<keyword evidence="1" id="KW-0808">Transferase</keyword>
<evidence type="ECO:0000256" key="1">
    <source>
        <dbReference type="ARBA" id="ARBA00022679"/>
    </source>
</evidence>
<dbReference type="GO" id="GO:0005536">
    <property type="term" value="F:D-glucose binding"/>
    <property type="evidence" value="ECO:0007669"/>
    <property type="project" value="InterPro"/>
</dbReference>
<evidence type="ECO:0000256" key="2">
    <source>
        <dbReference type="ARBA" id="ARBA00022777"/>
    </source>
</evidence>
<dbReference type="Gene3D" id="3.40.367.20">
    <property type="match status" value="1"/>
</dbReference>
<organism evidence="3 4">
    <name type="scientific">Seminavis robusta</name>
    <dbReference type="NCBI Taxonomy" id="568900"/>
    <lineage>
        <taxon>Eukaryota</taxon>
        <taxon>Sar</taxon>
        <taxon>Stramenopiles</taxon>
        <taxon>Ochrophyta</taxon>
        <taxon>Bacillariophyta</taxon>
        <taxon>Bacillariophyceae</taxon>
        <taxon>Bacillariophycidae</taxon>
        <taxon>Naviculales</taxon>
        <taxon>Naviculaceae</taxon>
        <taxon>Seminavis</taxon>
    </lineage>
</organism>
<protein>
    <submittedName>
        <fullName evidence="3">Glucokinase</fullName>
    </submittedName>
</protein>
<dbReference type="InterPro" id="IPR043129">
    <property type="entry name" value="ATPase_NBD"/>
</dbReference>
<proteinExistence type="predicted"/>
<dbReference type="AlphaFoldDB" id="A0A9N8HT38"/>
<sequence>MKTYLLTGDIGGTNSRMGLYSTSSPEPLKVKIYRNQDHLPTDNREGSTVFQDKIVAPFLKLCFEELSISPDDANNISSDFRIVACLACAGPVQNNKVRMSNLGYLSVDGGVIGNSSKPYLVHIHHCSVINDFVAQGYGCLTLQSQEVKHLYGPKSWPDSGPKVCVGAGTGLGECYLTPAVGSGIYSCFPSEGGHVEYTPRSDLEIKMLKYLREKFASKTRISVERVVSGIGLANVYEFLAQEYPDRVDKKVQAEFDAAGDDKGRVVATNAGPGSLCLEAMDLMMSAYGCEVGNAAIKFMPTGGLFVTGGLTPKNIKHIEGADTKFMQAYVDKGRVKTLLDTVPTFAVLTEDLGVRGAYKCAMMDFERICGASHEQSHKKDKDEKLGMILTMVSVAAAAYVTGAMLSKSK</sequence>
<reference evidence="3" key="1">
    <citation type="submission" date="2020-06" db="EMBL/GenBank/DDBJ databases">
        <authorList>
            <consortium name="Plant Systems Biology data submission"/>
        </authorList>
    </citation>
    <scope>NUCLEOTIDE SEQUENCE</scope>
    <source>
        <strain evidence="3">D6</strain>
    </source>
</reference>
<dbReference type="CDD" id="cd24008">
    <property type="entry name" value="ASKHA_NBD_GLK"/>
    <property type="match status" value="1"/>
</dbReference>
<dbReference type="Gene3D" id="3.30.420.40">
    <property type="match status" value="1"/>
</dbReference>
<comment type="caution">
    <text evidence="3">The sequence shown here is derived from an EMBL/GenBank/DDBJ whole genome shotgun (WGS) entry which is preliminary data.</text>
</comment>
<dbReference type="OrthoDB" id="10251652at2759"/>
<dbReference type="GO" id="GO:0004340">
    <property type="term" value="F:glucokinase activity"/>
    <property type="evidence" value="ECO:0007669"/>
    <property type="project" value="InterPro"/>
</dbReference>
<dbReference type="SUPFAM" id="SSF53067">
    <property type="entry name" value="Actin-like ATPase domain"/>
    <property type="match status" value="1"/>
</dbReference>
<dbReference type="GO" id="GO:0005524">
    <property type="term" value="F:ATP binding"/>
    <property type="evidence" value="ECO:0007669"/>
    <property type="project" value="InterPro"/>
</dbReference>
<name>A0A9N8HT38_9STRA</name>
<evidence type="ECO:0000313" key="4">
    <source>
        <dbReference type="Proteomes" id="UP001153069"/>
    </source>
</evidence>
<keyword evidence="2" id="KW-0418">Kinase</keyword>
<dbReference type="Pfam" id="PF02685">
    <property type="entry name" value="Glucokinase"/>
    <property type="match status" value="1"/>
</dbReference>
<dbReference type="PANTHER" id="PTHR47363:SF1">
    <property type="entry name" value="GLUCOKINASE"/>
    <property type="match status" value="1"/>
</dbReference>
<dbReference type="EMBL" id="CAICTM010001229">
    <property type="protein sequence ID" value="CAB9521773.1"/>
    <property type="molecule type" value="Genomic_DNA"/>
</dbReference>
<accession>A0A9N8HT38</accession>
<dbReference type="InterPro" id="IPR003836">
    <property type="entry name" value="Glucokinase"/>
</dbReference>
<gene>
    <name evidence="3" type="ORF">SEMRO_1231_G254600.1</name>
</gene>
<keyword evidence="4" id="KW-1185">Reference proteome</keyword>
<dbReference type="Proteomes" id="UP001153069">
    <property type="component" value="Unassembled WGS sequence"/>
</dbReference>
<dbReference type="PANTHER" id="PTHR47363">
    <property type="entry name" value="GLUCOKINASE"/>
    <property type="match status" value="1"/>
</dbReference>
<evidence type="ECO:0000313" key="3">
    <source>
        <dbReference type="EMBL" id="CAB9521773.1"/>
    </source>
</evidence>
<dbReference type="GO" id="GO:0006096">
    <property type="term" value="P:glycolytic process"/>
    <property type="evidence" value="ECO:0007669"/>
    <property type="project" value="InterPro"/>
</dbReference>